<dbReference type="AlphaFoldDB" id="A0A7X5YI12"/>
<dbReference type="Proteomes" id="UP000587415">
    <property type="component" value="Unassembled WGS sequence"/>
</dbReference>
<organism evidence="1 2">
    <name type="scientific">Brevundimonas alba</name>
    <dbReference type="NCBI Taxonomy" id="74314"/>
    <lineage>
        <taxon>Bacteria</taxon>
        <taxon>Pseudomonadati</taxon>
        <taxon>Pseudomonadota</taxon>
        <taxon>Alphaproteobacteria</taxon>
        <taxon>Caulobacterales</taxon>
        <taxon>Caulobacteraceae</taxon>
        <taxon>Brevundimonas</taxon>
    </lineage>
</organism>
<evidence type="ECO:0000313" key="2">
    <source>
        <dbReference type="Proteomes" id="UP000587415"/>
    </source>
</evidence>
<name>A0A7X5YI12_9CAUL</name>
<keyword evidence="2" id="KW-1185">Reference proteome</keyword>
<dbReference type="RefSeq" id="WP_168045034.1">
    <property type="nucleotide sequence ID" value="NZ_JAATJM010000001.1"/>
</dbReference>
<sequence>MHEKSPPRYRSEEHWAEIRRAWERGATGASLARRYDVGLANLWRRRAEESWERKPEPDPVPEPLEGWERYAEKKRDAFELRLEETRLVAATLAEAMAGGALERVPLWHLGFVLRWRAGRLTPETAARDRDWARRYGWTGALWKEDGSLYHQAWLDGATIQANRDEWRADAGLPDGVAEDWP</sequence>
<accession>A0A7X5YI12</accession>
<evidence type="ECO:0000313" key="1">
    <source>
        <dbReference type="EMBL" id="NJC40123.1"/>
    </source>
</evidence>
<proteinExistence type="predicted"/>
<dbReference type="EMBL" id="JAATJM010000001">
    <property type="protein sequence ID" value="NJC40123.1"/>
    <property type="molecule type" value="Genomic_DNA"/>
</dbReference>
<comment type="caution">
    <text evidence="1">The sequence shown here is derived from an EMBL/GenBank/DDBJ whole genome shotgun (WGS) entry which is preliminary data.</text>
</comment>
<reference evidence="1 2" key="1">
    <citation type="submission" date="2020-03" db="EMBL/GenBank/DDBJ databases">
        <title>Genomic Encyclopedia of Type Strains, Phase IV (KMG-IV): sequencing the most valuable type-strain genomes for metagenomic binning, comparative biology and taxonomic classification.</title>
        <authorList>
            <person name="Goeker M."/>
        </authorList>
    </citation>
    <scope>NUCLEOTIDE SEQUENCE [LARGE SCALE GENOMIC DNA]</scope>
    <source>
        <strain evidence="1 2">DSM 4736</strain>
    </source>
</reference>
<protein>
    <submittedName>
        <fullName evidence="1">Transposase-like protein</fullName>
    </submittedName>
</protein>
<gene>
    <name evidence="1" type="ORF">GGQ87_000381</name>
</gene>